<name>A0A3M7RL20_BRAPC</name>
<comment type="caution">
    <text evidence="1">The sequence shown here is derived from an EMBL/GenBank/DDBJ whole genome shotgun (WGS) entry which is preliminary data.</text>
</comment>
<dbReference type="AlphaFoldDB" id="A0A3M7RL20"/>
<proteinExistence type="predicted"/>
<organism evidence="1 2">
    <name type="scientific">Brachionus plicatilis</name>
    <name type="common">Marine rotifer</name>
    <name type="synonym">Brachionus muelleri</name>
    <dbReference type="NCBI Taxonomy" id="10195"/>
    <lineage>
        <taxon>Eukaryota</taxon>
        <taxon>Metazoa</taxon>
        <taxon>Spiralia</taxon>
        <taxon>Gnathifera</taxon>
        <taxon>Rotifera</taxon>
        <taxon>Eurotatoria</taxon>
        <taxon>Monogononta</taxon>
        <taxon>Pseudotrocha</taxon>
        <taxon>Ploima</taxon>
        <taxon>Brachionidae</taxon>
        <taxon>Brachionus</taxon>
    </lineage>
</organism>
<protein>
    <submittedName>
        <fullName evidence="1">Uncharacterized protein</fullName>
    </submittedName>
</protein>
<gene>
    <name evidence="1" type="ORF">BpHYR1_001163</name>
</gene>
<sequence length="105" mass="11752">MDPADSSNSIILKGLLFMLYQLLKNSKQKSFSNSTEVYSDSCCSKTINELINLTRINKIKSLKENPARPQKAGVCWRGCYITPSPWENGSRLYDLAVVLPVPNTP</sequence>
<reference evidence="1 2" key="1">
    <citation type="journal article" date="2018" name="Sci. Rep.">
        <title>Genomic signatures of local adaptation to the degree of environmental predictability in rotifers.</title>
        <authorList>
            <person name="Franch-Gras L."/>
            <person name="Hahn C."/>
            <person name="Garcia-Roger E.M."/>
            <person name="Carmona M.J."/>
            <person name="Serra M."/>
            <person name="Gomez A."/>
        </authorList>
    </citation>
    <scope>NUCLEOTIDE SEQUENCE [LARGE SCALE GENOMIC DNA]</scope>
    <source>
        <strain evidence="1">HYR1</strain>
    </source>
</reference>
<dbReference type="EMBL" id="REGN01003181">
    <property type="protein sequence ID" value="RNA24025.1"/>
    <property type="molecule type" value="Genomic_DNA"/>
</dbReference>
<accession>A0A3M7RL20</accession>
<evidence type="ECO:0000313" key="1">
    <source>
        <dbReference type="EMBL" id="RNA24025.1"/>
    </source>
</evidence>
<evidence type="ECO:0000313" key="2">
    <source>
        <dbReference type="Proteomes" id="UP000276133"/>
    </source>
</evidence>
<dbReference type="Proteomes" id="UP000276133">
    <property type="component" value="Unassembled WGS sequence"/>
</dbReference>
<keyword evidence="2" id="KW-1185">Reference proteome</keyword>